<name>A0ABR5PLX7_9LACO</name>
<sequence>MTDKLLSLRVEANNILYDALSDLDKFENVNPNILQIIDRAYELGKTDTVNKILNGKTLGGSK</sequence>
<comment type="caution">
    <text evidence="1">The sequence shown here is derived from an EMBL/GenBank/DDBJ whole genome shotgun (WGS) entry which is preliminary data.</text>
</comment>
<gene>
    <name evidence="1" type="ORF">FC65_GL000653</name>
</gene>
<proteinExistence type="predicted"/>
<evidence type="ECO:0000313" key="2">
    <source>
        <dbReference type="Proteomes" id="UP000051217"/>
    </source>
</evidence>
<dbReference type="RefSeq" id="WP_056971444.1">
    <property type="nucleotide sequence ID" value="NZ_AZFI01000017.1"/>
</dbReference>
<organism evidence="1 2">
    <name type="scientific">Ligilactobacillus acidipiscis DSM 15836</name>
    <dbReference type="NCBI Taxonomy" id="1423716"/>
    <lineage>
        <taxon>Bacteria</taxon>
        <taxon>Bacillati</taxon>
        <taxon>Bacillota</taxon>
        <taxon>Bacilli</taxon>
        <taxon>Lactobacillales</taxon>
        <taxon>Lactobacillaceae</taxon>
        <taxon>Ligilactobacillus</taxon>
    </lineage>
</organism>
<evidence type="ECO:0000313" key="1">
    <source>
        <dbReference type="EMBL" id="KRM30317.1"/>
    </source>
</evidence>
<protein>
    <submittedName>
        <fullName evidence="1">Uncharacterized protein</fullName>
    </submittedName>
</protein>
<dbReference type="Proteomes" id="UP000051217">
    <property type="component" value="Unassembled WGS sequence"/>
</dbReference>
<accession>A0ABR5PLX7</accession>
<dbReference type="EMBL" id="AZFI01000017">
    <property type="protein sequence ID" value="KRM30317.1"/>
    <property type="molecule type" value="Genomic_DNA"/>
</dbReference>
<reference evidence="1 2" key="1">
    <citation type="journal article" date="2015" name="Genome Announc.">
        <title>Expanding the biotechnology potential of lactobacilli through comparative genomics of 213 strains and associated genera.</title>
        <authorList>
            <person name="Sun Z."/>
            <person name="Harris H.M."/>
            <person name="McCann A."/>
            <person name="Guo C."/>
            <person name="Argimon S."/>
            <person name="Zhang W."/>
            <person name="Yang X."/>
            <person name="Jeffery I.B."/>
            <person name="Cooney J.C."/>
            <person name="Kagawa T.F."/>
            <person name="Liu W."/>
            <person name="Song Y."/>
            <person name="Salvetti E."/>
            <person name="Wrobel A."/>
            <person name="Rasinkangas P."/>
            <person name="Parkhill J."/>
            <person name="Rea M.C."/>
            <person name="O'Sullivan O."/>
            <person name="Ritari J."/>
            <person name="Douillard F.P."/>
            <person name="Paul Ross R."/>
            <person name="Yang R."/>
            <person name="Briner A.E."/>
            <person name="Felis G.E."/>
            <person name="de Vos W.M."/>
            <person name="Barrangou R."/>
            <person name="Klaenhammer T.R."/>
            <person name="Caufield P.W."/>
            <person name="Cui Y."/>
            <person name="Zhang H."/>
            <person name="O'Toole P.W."/>
        </authorList>
    </citation>
    <scope>NUCLEOTIDE SEQUENCE [LARGE SCALE GENOMIC DNA]</scope>
    <source>
        <strain evidence="1 2">DSM 15836</strain>
    </source>
</reference>
<keyword evidence="2" id="KW-1185">Reference proteome</keyword>